<evidence type="ECO:0000313" key="1">
    <source>
        <dbReference type="EMBL" id="MDR6712126.1"/>
    </source>
</evidence>
<gene>
    <name evidence="1" type="ORF">J2W83_001721</name>
</gene>
<evidence type="ECO:0000313" key="2">
    <source>
        <dbReference type="Proteomes" id="UP001259587"/>
    </source>
</evidence>
<name>A0ACC6K173_9PSED</name>
<comment type="caution">
    <text evidence="1">The sequence shown here is derived from an EMBL/GenBank/DDBJ whole genome shotgun (WGS) entry which is preliminary data.</text>
</comment>
<accession>A0ACC6K173</accession>
<reference evidence="1" key="1">
    <citation type="submission" date="2023-07" db="EMBL/GenBank/DDBJ databases">
        <title>Sorghum-associated microbial communities from plants grown in Nebraska, USA.</title>
        <authorList>
            <person name="Schachtman D."/>
        </authorList>
    </citation>
    <scope>NUCLEOTIDE SEQUENCE</scope>
    <source>
        <strain evidence="1">BE56</strain>
    </source>
</reference>
<sequence length="117" mass="12972">MPTAQDFQSFTASVFPSQTAEIVIEKQSVLADYGRELRNSINQLPPEATRSLLSEYGGTTPQLVTSIENAILLREFAYERATQQADLSQDWLNAADQQRPGIDEAKVAADDQWNVSP</sequence>
<protein>
    <submittedName>
        <fullName evidence="1">Uncharacterized protein</fullName>
    </submittedName>
</protein>
<dbReference type="EMBL" id="JAVDTH010000007">
    <property type="protein sequence ID" value="MDR6712126.1"/>
    <property type="molecule type" value="Genomic_DNA"/>
</dbReference>
<proteinExistence type="predicted"/>
<dbReference type="Proteomes" id="UP001259587">
    <property type="component" value="Unassembled WGS sequence"/>
</dbReference>
<keyword evidence="2" id="KW-1185">Reference proteome</keyword>
<organism evidence="1 2">
    <name type="scientific">Pseudomonas hunanensis</name>
    <dbReference type="NCBI Taxonomy" id="1247546"/>
    <lineage>
        <taxon>Bacteria</taxon>
        <taxon>Pseudomonadati</taxon>
        <taxon>Pseudomonadota</taxon>
        <taxon>Gammaproteobacteria</taxon>
        <taxon>Pseudomonadales</taxon>
        <taxon>Pseudomonadaceae</taxon>
        <taxon>Pseudomonas</taxon>
    </lineage>
</organism>